<feature type="chain" id="PRO_5005251959" description="Outer membrane protein beta-barrel domain-containing protein" evidence="1">
    <location>
        <begin position="22"/>
        <end position="135"/>
    </location>
</feature>
<proteinExistence type="predicted"/>
<comment type="caution">
    <text evidence="2">The sequence shown here is derived from an EMBL/GenBank/DDBJ whole genome shotgun (WGS) entry which is preliminary data.</text>
</comment>
<keyword evidence="3" id="KW-1185">Reference proteome</keyword>
<organism evidence="2 3">
    <name type="scientific">Photobacterium aquae</name>
    <dbReference type="NCBI Taxonomy" id="1195763"/>
    <lineage>
        <taxon>Bacteria</taxon>
        <taxon>Pseudomonadati</taxon>
        <taxon>Pseudomonadota</taxon>
        <taxon>Gammaproteobacteria</taxon>
        <taxon>Vibrionales</taxon>
        <taxon>Vibrionaceae</taxon>
        <taxon>Photobacterium</taxon>
    </lineage>
</organism>
<dbReference type="OrthoDB" id="6399845at2"/>
<reference evidence="2 3" key="1">
    <citation type="submission" date="2015-05" db="EMBL/GenBank/DDBJ databases">
        <title>Photobacterium galathea sp. nov.</title>
        <authorList>
            <person name="Machado H."/>
            <person name="Gram L."/>
        </authorList>
    </citation>
    <scope>NUCLEOTIDE SEQUENCE [LARGE SCALE GENOMIC DNA]</scope>
    <source>
        <strain evidence="2 3">CGMCC 1.12159</strain>
    </source>
</reference>
<dbReference type="AlphaFoldDB" id="A0A0J1GVR2"/>
<evidence type="ECO:0000313" key="2">
    <source>
        <dbReference type="EMBL" id="KLV03808.1"/>
    </source>
</evidence>
<protein>
    <recommendedName>
        <fullName evidence="4">Outer membrane protein beta-barrel domain-containing protein</fullName>
    </recommendedName>
</protein>
<dbReference type="PATRIC" id="fig|1195763.3.peg.3781"/>
<dbReference type="RefSeq" id="WP_047880235.1">
    <property type="nucleotide sequence ID" value="NZ_LDOT01000026.1"/>
</dbReference>
<dbReference type="EMBL" id="LDOT01000026">
    <property type="protein sequence ID" value="KLV03808.1"/>
    <property type="molecule type" value="Genomic_DNA"/>
</dbReference>
<name>A0A0J1GVR2_9GAMM</name>
<accession>A0A0J1GVR2</accession>
<evidence type="ECO:0000256" key="1">
    <source>
        <dbReference type="SAM" id="SignalP"/>
    </source>
</evidence>
<evidence type="ECO:0000313" key="3">
    <source>
        <dbReference type="Proteomes" id="UP000036097"/>
    </source>
</evidence>
<feature type="signal peptide" evidence="1">
    <location>
        <begin position="1"/>
        <end position="21"/>
    </location>
</feature>
<evidence type="ECO:0008006" key="4">
    <source>
        <dbReference type="Google" id="ProtNLM"/>
    </source>
</evidence>
<dbReference type="Proteomes" id="UP000036097">
    <property type="component" value="Unassembled WGS sequence"/>
</dbReference>
<sequence length="135" mass="14870">MKKQLVGLGMLCMLPWSSVQAAQAVGVFFGSPMSGIQYKHHDLRFSLGIDDFGLAVDKTFNLGSLTQDSGMNNLYTFVGAQYVDNKHDKLGVRGGIGFEIPINNVEFYGEVGPTLYVVEDVDLDLEGQLGFRVRF</sequence>
<keyword evidence="1" id="KW-0732">Signal</keyword>
<gene>
    <name evidence="2" type="ORF">ABT56_17700</name>
</gene>